<reference evidence="2 3" key="1">
    <citation type="submission" date="2024-12" db="EMBL/GenBank/DDBJ databases">
        <title>The unique morphological basis and parallel evolutionary history of personate flowers in Penstemon.</title>
        <authorList>
            <person name="Depatie T.H."/>
            <person name="Wessinger C.A."/>
        </authorList>
    </citation>
    <scope>NUCLEOTIDE SEQUENCE [LARGE SCALE GENOMIC DNA]</scope>
    <source>
        <strain evidence="2">WTNN_2</strain>
        <tissue evidence="2">Leaf</tissue>
    </source>
</reference>
<evidence type="ECO:0000313" key="2">
    <source>
        <dbReference type="EMBL" id="KAL3824415.1"/>
    </source>
</evidence>
<keyword evidence="3" id="KW-1185">Reference proteome</keyword>
<keyword evidence="1" id="KW-1133">Transmembrane helix</keyword>
<organism evidence="2 3">
    <name type="scientific">Penstemon smallii</name>
    <dbReference type="NCBI Taxonomy" id="265156"/>
    <lineage>
        <taxon>Eukaryota</taxon>
        <taxon>Viridiplantae</taxon>
        <taxon>Streptophyta</taxon>
        <taxon>Embryophyta</taxon>
        <taxon>Tracheophyta</taxon>
        <taxon>Spermatophyta</taxon>
        <taxon>Magnoliopsida</taxon>
        <taxon>eudicotyledons</taxon>
        <taxon>Gunneridae</taxon>
        <taxon>Pentapetalae</taxon>
        <taxon>asterids</taxon>
        <taxon>lamiids</taxon>
        <taxon>Lamiales</taxon>
        <taxon>Plantaginaceae</taxon>
        <taxon>Cheloneae</taxon>
        <taxon>Penstemon</taxon>
    </lineage>
</organism>
<evidence type="ECO:0008006" key="4">
    <source>
        <dbReference type="Google" id="ProtNLM"/>
    </source>
</evidence>
<protein>
    <recommendedName>
        <fullName evidence="4">Transmembrane protein</fullName>
    </recommendedName>
</protein>
<feature type="transmembrane region" description="Helical" evidence="1">
    <location>
        <begin position="6"/>
        <end position="27"/>
    </location>
</feature>
<evidence type="ECO:0000313" key="3">
    <source>
        <dbReference type="Proteomes" id="UP001634393"/>
    </source>
</evidence>
<proteinExistence type="predicted"/>
<dbReference type="AlphaFoldDB" id="A0ABD3SIX2"/>
<accession>A0ABD3SIX2</accession>
<keyword evidence="1" id="KW-0472">Membrane</keyword>
<evidence type="ECO:0000256" key="1">
    <source>
        <dbReference type="SAM" id="Phobius"/>
    </source>
</evidence>
<dbReference type="Proteomes" id="UP001634393">
    <property type="component" value="Unassembled WGS sequence"/>
</dbReference>
<keyword evidence="1" id="KW-0812">Transmembrane</keyword>
<gene>
    <name evidence="2" type="ORF">ACJIZ3_020444</name>
</gene>
<name>A0ABD3SIX2_9LAMI</name>
<dbReference type="EMBL" id="JBJXBP010000006">
    <property type="protein sequence ID" value="KAL3824415.1"/>
    <property type="molecule type" value="Genomic_DNA"/>
</dbReference>
<comment type="caution">
    <text evidence="2">The sequence shown here is derived from an EMBL/GenBank/DDBJ whole genome shotgun (WGS) entry which is preliminary data.</text>
</comment>
<sequence length="74" mass="7984">MAKDTVKTFTVAIFMIIVLVYSPAALLPCNSARLTYQEIFDVKAAEECGPCVCCESDDTPPCCLCPCPVRPSPP</sequence>